<reference evidence="4 5" key="1">
    <citation type="journal article" date="2015" name="Genome Announc.">
        <title>Expanding the biotechnology potential of lactobacilli through comparative genomics of 213 strains and associated genera.</title>
        <authorList>
            <person name="Sun Z."/>
            <person name="Harris H.M."/>
            <person name="McCann A."/>
            <person name="Guo C."/>
            <person name="Argimon S."/>
            <person name="Zhang W."/>
            <person name="Yang X."/>
            <person name="Jeffery I.B."/>
            <person name="Cooney J.C."/>
            <person name="Kagawa T.F."/>
            <person name="Liu W."/>
            <person name="Song Y."/>
            <person name="Salvetti E."/>
            <person name="Wrobel A."/>
            <person name="Rasinkangas P."/>
            <person name="Parkhill J."/>
            <person name="Rea M.C."/>
            <person name="O'Sullivan O."/>
            <person name="Ritari J."/>
            <person name="Douillard F.P."/>
            <person name="Paul Ross R."/>
            <person name="Yang R."/>
            <person name="Briner A.E."/>
            <person name="Felis G.E."/>
            <person name="de Vos W.M."/>
            <person name="Barrangou R."/>
            <person name="Klaenhammer T.R."/>
            <person name="Caufield P.W."/>
            <person name="Cui Y."/>
            <person name="Zhang H."/>
            <person name="O'Toole P.W."/>
        </authorList>
    </citation>
    <scope>NUCLEOTIDE SEQUENCE [LARGE SCALE GENOMIC DNA]</scope>
    <source>
        <strain evidence="4 5">DSM 12744</strain>
    </source>
</reference>
<comment type="caution">
    <text evidence="4">The sequence shown here is derived from an EMBL/GenBank/DDBJ whole genome shotgun (WGS) entry which is preliminary data.</text>
</comment>
<sequence length="508" mass="59335">MEGKQMKKEDLLESRTRQDLAFIQYLYTHNGHALRKQMATDLQVDPRLITDHMAALGDQLNTLFPNAPFHLGPSETEYILDLVNLPTLEDITNLLIREGYSFQILAYIFWHNEFTMSGLQRALLMSSSTLFRHVSRLNTLLAEFNIAIRNNRLMGRELDIRHFYYQLFIVLNGHDPRLSDTSNRAIERFITLFQQRITGPLDENIQQAIRVYLHIVLQRVASNHPLNDSVGVFKLNTLIKLPKVREMQQIWEEMFGRNHHIAIEFESVAFFVYTFYARILPLKSDLYRQLYLGTSSFSIKMRGYVHTVMDILSSKFEMHSYHEEFQLIFFTELTTIALLPGVITTAHQLIYTAMQGVYWKPESGQMRFIRYIIAQLQKNSEDFSQPGAVDELEERLLMTVLLLLRHTHRQFQIGLLTSNDLPINFYLLRALKEQIGANFNIHIENFDRHHQYDIILTTSMELAAQLGLKNDLPLIQLQDFGTSSDFVVLYWYLDTLVSNYLKTDLVLS</sequence>
<evidence type="ECO:0000313" key="4">
    <source>
        <dbReference type="EMBL" id="KRL13858.1"/>
    </source>
</evidence>
<accession>A0A0R1N862</accession>
<dbReference type="AlphaFoldDB" id="A0A0R1N862"/>
<dbReference type="Gene3D" id="1.10.10.10">
    <property type="entry name" value="Winged helix-like DNA-binding domain superfamily/Winged helix DNA-binding domain"/>
    <property type="match status" value="1"/>
</dbReference>
<organism evidence="4 5">
    <name type="scientific">Schleiferilactobacillus perolens DSM 12744</name>
    <dbReference type="NCBI Taxonomy" id="1423792"/>
    <lineage>
        <taxon>Bacteria</taxon>
        <taxon>Bacillati</taxon>
        <taxon>Bacillota</taxon>
        <taxon>Bacilli</taxon>
        <taxon>Lactobacillales</taxon>
        <taxon>Lactobacillaceae</taxon>
        <taxon>Schleiferilactobacillus</taxon>
    </lineage>
</organism>
<dbReference type="InterPro" id="IPR050661">
    <property type="entry name" value="BglG_antiterminators"/>
</dbReference>
<dbReference type="PATRIC" id="fig|1423792.3.peg.1918"/>
<keyword evidence="2" id="KW-0804">Transcription</keyword>
<dbReference type="PANTHER" id="PTHR30185">
    <property type="entry name" value="CRYPTIC BETA-GLUCOSIDE BGL OPERON ANTITERMINATOR"/>
    <property type="match status" value="1"/>
</dbReference>
<evidence type="ECO:0000259" key="3">
    <source>
        <dbReference type="Pfam" id="PF05043"/>
    </source>
</evidence>
<protein>
    <recommendedName>
        <fullName evidence="3">Mga helix-turn-helix domain-containing protein</fullName>
    </recommendedName>
</protein>
<feature type="domain" description="Mga helix-turn-helix" evidence="3">
    <location>
        <begin position="88"/>
        <end position="168"/>
    </location>
</feature>
<dbReference type="Proteomes" id="UP000051330">
    <property type="component" value="Unassembled WGS sequence"/>
</dbReference>
<dbReference type="Pfam" id="PF05043">
    <property type="entry name" value="Mga"/>
    <property type="match status" value="1"/>
</dbReference>
<keyword evidence="1" id="KW-0805">Transcription regulation</keyword>
<dbReference type="InterPro" id="IPR007737">
    <property type="entry name" value="Mga_HTH"/>
</dbReference>
<gene>
    <name evidence="4" type="ORF">FD09_GL001890</name>
</gene>
<dbReference type="InterPro" id="IPR036388">
    <property type="entry name" value="WH-like_DNA-bd_sf"/>
</dbReference>
<dbReference type="PANTHER" id="PTHR30185:SF18">
    <property type="entry name" value="TRANSCRIPTIONAL REGULATOR MTLR"/>
    <property type="match status" value="1"/>
</dbReference>
<keyword evidence="5" id="KW-1185">Reference proteome</keyword>
<dbReference type="EMBL" id="AZEC01000003">
    <property type="protein sequence ID" value="KRL13858.1"/>
    <property type="molecule type" value="Genomic_DNA"/>
</dbReference>
<proteinExistence type="predicted"/>
<evidence type="ECO:0000313" key="5">
    <source>
        <dbReference type="Proteomes" id="UP000051330"/>
    </source>
</evidence>
<dbReference type="STRING" id="1423792.FD09_GL001890"/>
<name>A0A0R1N862_9LACO</name>
<evidence type="ECO:0000256" key="2">
    <source>
        <dbReference type="ARBA" id="ARBA00023163"/>
    </source>
</evidence>
<evidence type="ECO:0000256" key="1">
    <source>
        <dbReference type="ARBA" id="ARBA00023015"/>
    </source>
</evidence>